<dbReference type="PANTHER" id="PTHR42709:SF4">
    <property type="entry name" value="INNER MEMBRANE PROTEIN YQAA"/>
    <property type="match status" value="1"/>
</dbReference>
<feature type="transmembrane region" description="Helical" evidence="1">
    <location>
        <begin position="121"/>
        <end position="145"/>
    </location>
</feature>
<dbReference type="PANTHER" id="PTHR42709">
    <property type="entry name" value="ALKALINE PHOSPHATASE LIKE PROTEIN"/>
    <property type="match status" value="1"/>
</dbReference>
<dbReference type="InterPro" id="IPR032816">
    <property type="entry name" value="VTT_dom"/>
</dbReference>
<dbReference type="Proteomes" id="UP000476030">
    <property type="component" value="Unassembled WGS sequence"/>
</dbReference>
<accession>A0A6L8W571</accession>
<keyword evidence="1" id="KW-0812">Transmembrane</keyword>
<dbReference type="RefSeq" id="WP_161314850.1">
    <property type="nucleotide sequence ID" value="NZ_WTUW01000002.1"/>
</dbReference>
<evidence type="ECO:0000259" key="2">
    <source>
        <dbReference type="Pfam" id="PF09335"/>
    </source>
</evidence>
<gene>
    <name evidence="3" type="ORF">GQE98_06330</name>
</gene>
<dbReference type="AlphaFoldDB" id="A0A6L8W571"/>
<keyword evidence="1" id="KW-0472">Membrane</keyword>
<proteinExistence type="predicted"/>
<evidence type="ECO:0000313" key="3">
    <source>
        <dbReference type="EMBL" id="MZR30251.1"/>
    </source>
</evidence>
<sequence length="146" mass="15996">MTAAATYVTLFVSAFLSATLLPGASEAAFALFLADGVGAPVLLLIAAVTGNVLGSVVNWFLGRFFAEFRDRRWFPIKEAHYTRAVRWFDKYGKWSLLLAWAPMIGDPLTIVAGALRVPFGVFLLLVSIGKLARYLFILQAALIWLG</sequence>
<feature type="transmembrane region" description="Helical" evidence="1">
    <location>
        <begin position="96"/>
        <end position="115"/>
    </location>
</feature>
<keyword evidence="1" id="KW-1133">Transmembrane helix</keyword>
<evidence type="ECO:0000313" key="4">
    <source>
        <dbReference type="Proteomes" id="UP000476030"/>
    </source>
</evidence>
<keyword evidence="4" id="KW-1185">Reference proteome</keyword>
<evidence type="ECO:0000256" key="1">
    <source>
        <dbReference type="SAM" id="Phobius"/>
    </source>
</evidence>
<dbReference type="EMBL" id="WTUW01000002">
    <property type="protein sequence ID" value="MZR30251.1"/>
    <property type="molecule type" value="Genomic_DNA"/>
</dbReference>
<feature type="domain" description="VTT" evidence="2">
    <location>
        <begin position="32"/>
        <end position="138"/>
    </location>
</feature>
<dbReference type="Pfam" id="PF09335">
    <property type="entry name" value="VTT_dom"/>
    <property type="match status" value="1"/>
</dbReference>
<name>A0A6L8W571_9PROT</name>
<comment type="caution">
    <text evidence="3">The sequence shown here is derived from an EMBL/GenBank/DDBJ whole genome shotgun (WGS) entry which is preliminary data.</text>
</comment>
<protein>
    <submittedName>
        <fullName evidence="3">DedA family protein</fullName>
    </submittedName>
</protein>
<dbReference type="InterPro" id="IPR051311">
    <property type="entry name" value="DedA_domain"/>
</dbReference>
<organism evidence="3 4">
    <name type="scientific">Sneathiella litorea</name>
    <dbReference type="NCBI Taxonomy" id="2606216"/>
    <lineage>
        <taxon>Bacteria</taxon>
        <taxon>Pseudomonadati</taxon>
        <taxon>Pseudomonadota</taxon>
        <taxon>Alphaproteobacteria</taxon>
        <taxon>Sneathiellales</taxon>
        <taxon>Sneathiellaceae</taxon>
        <taxon>Sneathiella</taxon>
    </lineage>
</organism>
<reference evidence="3 4" key="1">
    <citation type="submission" date="2019-12" db="EMBL/GenBank/DDBJ databases">
        <title>Snethiella sp. nov. sp. isolated from sea sand.</title>
        <authorList>
            <person name="Kim J."/>
            <person name="Jeong S.E."/>
            <person name="Jung H.S."/>
            <person name="Jeon C.O."/>
        </authorList>
    </citation>
    <scope>NUCLEOTIDE SEQUENCE [LARGE SCALE GENOMIC DNA]</scope>
    <source>
        <strain evidence="3 4">DP05</strain>
    </source>
</reference>
<feature type="transmembrane region" description="Helical" evidence="1">
    <location>
        <begin position="37"/>
        <end position="61"/>
    </location>
</feature>